<keyword evidence="2" id="KW-1185">Reference proteome</keyword>
<dbReference type="Pfam" id="PF14539">
    <property type="entry name" value="DUF4442"/>
    <property type="match status" value="1"/>
</dbReference>
<gene>
    <name evidence="1" type="ORF">NQT62_08080</name>
</gene>
<dbReference type="InterPro" id="IPR027961">
    <property type="entry name" value="DUF4442"/>
</dbReference>
<name>A0ABT1WFT6_9BURK</name>
<dbReference type="SUPFAM" id="SSF54637">
    <property type="entry name" value="Thioesterase/thiol ester dehydrase-isomerase"/>
    <property type="match status" value="1"/>
</dbReference>
<evidence type="ECO:0000313" key="1">
    <source>
        <dbReference type="EMBL" id="MCQ8896389.1"/>
    </source>
</evidence>
<organism evidence="1 2">
    <name type="scientific">Limnobacter humi</name>
    <dbReference type="NCBI Taxonomy" id="1778671"/>
    <lineage>
        <taxon>Bacteria</taxon>
        <taxon>Pseudomonadati</taxon>
        <taxon>Pseudomonadota</taxon>
        <taxon>Betaproteobacteria</taxon>
        <taxon>Burkholderiales</taxon>
        <taxon>Burkholderiaceae</taxon>
        <taxon>Limnobacter</taxon>
    </lineage>
</organism>
<dbReference type="Gene3D" id="3.10.129.10">
    <property type="entry name" value="Hotdog Thioesterase"/>
    <property type="match status" value="1"/>
</dbReference>
<dbReference type="InterPro" id="IPR029069">
    <property type="entry name" value="HotDog_dom_sf"/>
</dbReference>
<comment type="caution">
    <text evidence="1">The sequence shown here is derived from an EMBL/GenBank/DDBJ whole genome shotgun (WGS) entry which is preliminary data.</text>
</comment>
<reference evidence="1 2" key="1">
    <citation type="submission" date="2022-07" db="EMBL/GenBank/DDBJ databases">
        <authorList>
            <person name="Xamxidin M."/>
            <person name="Wu M."/>
        </authorList>
    </citation>
    <scope>NUCLEOTIDE SEQUENCE [LARGE SCALE GENOMIC DNA]</scope>
    <source>
        <strain evidence="1 2">NBRC 111650</strain>
    </source>
</reference>
<evidence type="ECO:0000313" key="2">
    <source>
        <dbReference type="Proteomes" id="UP001204142"/>
    </source>
</evidence>
<dbReference type="RefSeq" id="WP_256764155.1">
    <property type="nucleotide sequence ID" value="NZ_JANIGO010000002.1"/>
</dbReference>
<dbReference type="Proteomes" id="UP001204142">
    <property type="component" value="Unassembled WGS sequence"/>
</dbReference>
<accession>A0ABT1WFT6</accession>
<dbReference type="EMBL" id="JANIGO010000002">
    <property type="protein sequence ID" value="MCQ8896389.1"/>
    <property type="molecule type" value="Genomic_DNA"/>
</dbReference>
<proteinExistence type="predicted"/>
<protein>
    <submittedName>
        <fullName evidence="1">DUF4442 domain-containing protein</fullName>
    </submittedName>
</protein>
<sequence>MNLYAPLRGAGIRVKDIAPDYSRLVVEMPLTRRNKNAVGTQFGGSLYAMADPFYMLLLMQRLGSHYLVWDQEATIRFVAPGKGLVRGVYSITEAQLSEIKAQAASGAKVLYTFHAQITHADGSVVAEVHKVLYIRLKPEFRPVTSPSVSS</sequence>